<feature type="transmembrane region" description="Helical" evidence="9">
    <location>
        <begin position="46"/>
        <end position="69"/>
    </location>
</feature>
<dbReference type="InterPro" id="IPR000425">
    <property type="entry name" value="MIP"/>
</dbReference>
<evidence type="ECO:0000256" key="4">
    <source>
        <dbReference type="ARBA" id="ARBA00022475"/>
    </source>
</evidence>
<dbReference type="SUPFAM" id="SSF81338">
    <property type="entry name" value="Aquaporin-like"/>
    <property type="match status" value="1"/>
</dbReference>
<dbReference type="GO" id="GO:0005886">
    <property type="term" value="C:plasma membrane"/>
    <property type="evidence" value="ECO:0007669"/>
    <property type="project" value="UniProtKB-SubCell"/>
</dbReference>
<dbReference type="EMBL" id="CAJFDH010000005">
    <property type="protein sequence ID" value="CAD5226533.1"/>
    <property type="molecule type" value="Genomic_DNA"/>
</dbReference>
<dbReference type="PANTHER" id="PTHR19139">
    <property type="entry name" value="AQUAPORIN TRANSPORTER"/>
    <property type="match status" value="1"/>
</dbReference>
<evidence type="ECO:0000313" key="11">
    <source>
        <dbReference type="Proteomes" id="UP000614601"/>
    </source>
</evidence>
<dbReference type="InterPro" id="IPR022357">
    <property type="entry name" value="MIP_CS"/>
</dbReference>
<comment type="subcellular location">
    <subcellularLocation>
        <location evidence="1">Cell membrane</location>
        <topology evidence="1">Multi-pass membrane protein</topology>
    </subcellularLocation>
</comment>
<evidence type="ECO:0000256" key="3">
    <source>
        <dbReference type="ARBA" id="ARBA00022448"/>
    </source>
</evidence>
<keyword evidence="5 8" id="KW-0812">Transmembrane</keyword>
<dbReference type="PROSITE" id="PS00221">
    <property type="entry name" value="MIP"/>
    <property type="match status" value="1"/>
</dbReference>
<sequence>MSFGHISGRHFNPAVTLSVTLAVTTETGYATILGGATWPIGWLSGHWHHGLIVETILTFILCQTVLMCAVDTNTNVIAGLCIGFAIALDFLGGGNTSGASMNPARSFGPCVVATLFEAHHEDIWGYHFIYWVGPFLGAALASLVYKVIYAADDYRLLP</sequence>
<accession>A0A811LEE3</accession>
<dbReference type="InterPro" id="IPR023271">
    <property type="entry name" value="Aquaporin-like"/>
</dbReference>
<keyword evidence="11" id="KW-1185">Reference proteome</keyword>
<keyword evidence="4" id="KW-1003">Cell membrane</keyword>
<gene>
    <name evidence="10" type="ORF">BOKJ2_LOCUS12120</name>
</gene>
<evidence type="ECO:0000313" key="10">
    <source>
        <dbReference type="EMBL" id="CAD5226533.1"/>
    </source>
</evidence>
<dbReference type="InterPro" id="IPR034294">
    <property type="entry name" value="Aquaporin_transptr"/>
</dbReference>
<dbReference type="PRINTS" id="PR00783">
    <property type="entry name" value="MINTRINSICP"/>
</dbReference>
<dbReference type="Gene3D" id="1.20.1080.10">
    <property type="entry name" value="Glycerol uptake facilitator protein"/>
    <property type="match status" value="1"/>
</dbReference>
<dbReference type="AlphaFoldDB" id="A0A811LEE3"/>
<dbReference type="OrthoDB" id="3222at2759"/>
<evidence type="ECO:0000256" key="8">
    <source>
        <dbReference type="RuleBase" id="RU000477"/>
    </source>
</evidence>
<evidence type="ECO:0000256" key="5">
    <source>
        <dbReference type="ARBA" id="ARBA00022692"/>
    </source>
</evidence>
<protein>
    <recommendedName>
        <fullName evidence="12">Aquaporin</fullName>
    </recommendedName>
</protein>
<name>A0A811LEE3_9BILA</name>
<comment type="caution">
    <text evidence="10">The sequence shown here is derived from an EMBL/GenBank/DDBJ whole genome shotgun (WGS) entry which is preliminary data.</text>
</comment>
<dbReference type="Pfam" id="PF00230">
    <property type="entry name" value="MIP"/>
    <property type="match status" value="1"/>
</dbReference>
<evidence type="ECO:0000256" key="9">
    <source>
        <dbReference type="SAM" id="Phobius"/>
    </source>
</evidence>
<feature type="transmembrane region" description="Helical" evidence="9">
    <location>
        <begin position="128"/>
        <end position="148"/>
    </location>
</feature>
<reference evidence="10" key="1">
    <citation type="submission" date="2020-09" db="EMBL/GenBank/DDBJ databases">
        <authorList>
            <person name="Kikuchi T."/>
        </authorList>
    </citation>
    <scope>NUCLEOTIDE SEQUENCE</scope>
    <source>
        <strain evidence="10">SH1</strain>
    </source>
</reference>
<dbReference type="Proteomes" id="UP000614601">
    <property type="component" value="Unassembled WGS sequence"/>
</dbReference>
<dbReference type="Proteomes" id="UP000783686">
    <property type="component" value="Unassembled WGS sequence"/>
</dbReference>
<keyword evidence="6 9" id="KW-1133">Transmembrane helix</keyword>
<comment type="similarity">
    <text evidence="2 8">Belongs to the MIP/aquaporin (TC 1.A.8) family.</text>
</comment>
<evidence type="ECO:0000256" key="7">
    <source>
        <dbReference type="ARBA" id="ARBA00023136"/>
    </source>
</evidence>
<dbReference type="PANTHER" id="PTHR19139:SF199">
    <property type="entry name" value="MIP17260P"/>
    <property type="match status" value="1"/>
</dbReference>
<evidence type="ECO:0000256" key="2">
    <source>
        <dbReference type="ARBA" id="ARBA00006175"/>
    </source>
</evidence>
<keyword evidence="3 8" id="KW-0813">Transport</keyword>
<keyword evidence="7 9" id="KW-0472">Membrane</keyword>
<feature type="transmembrane region" description="Helical" evidence="9">
    <location>
        <begin position="76"/>
        <end position="93"/>
    </location>
</feature>
<evidence type="ECO:0008006" key="12">
    <source>
        <dbReference type="Google" id="ProtNLM"/>
    </source>
</evidence>
<evidence type="ECO:0000256" key="1">
    <source>
        <dbReference type="ARBA" id="ARBA00004651"/>
    </source>
</evidence>
<dbReference type="EMBL" id="CAJFCW020000005">
    <property type="protein sequence ID" value="CAG9122306.1"/>
    <property type="molecule type" value="Genomic_DNA"/>
</dbReference>
<dbReference type="GO" id="GO:0015250">
    <property type="term" value="F:water channel activity"/>
    <property type="evidence" value="ECO:0007669"/>
    <property type="project" value="TreeGrafter"/>
</dbReference>
<organism evidence="10 11">
    <name type="scientific">Bursaphelenchus okinawaensis</name>
    <dbReference type="NCBI Taxonomy" id="465554"/>
    <lineage>
        <taxon>Eukaryota</taxon>
        <taxon>Metazoa</taxon>
        <taxon>Ecdysozoa</taxon>
        <taxon>Nematoda</taxon>
        <taxon>Chromadorea</taxon>
        <taxon>Rhabditida</taxon>
        <taxon>Tylenchina</taxon>
        <taxon>Tylenchomorpha</taxon>
        <taxon>Aphelenchoidea</taxon>
        <taxon>Aphelenchoididae</taxon>
        <taxon>Bursaphelenchus</taxon>
    </lineage>
</organism>
<evidence type="ECO:0000256" key="6">
    <source>
        <dbReference type="ARBA" id="ARBA00022989"/>
    </source>
</evidence>
<proteinExistence type="inferred from homology"/>